<feature type="compositionally biased region" description="Polar residues" evidence="1">
    <location>
        <begin position="60"/>
        <end position="71"/>
    </location>
</feature>
<protein>
    <submittedName>
        <fullName evidence="2">Uncharacterized protein</fullName>
    </submittedName>
</protein>
<sequence length="71" mass="8211">MSYIITFLHFRRTQFDENENTMCEDNKTEWCMDLIHSATDSVDNNLPGYSPLSNVDRPQLNLSSSPEPCQL</sequence>
<evidence type="ECO:0000313" key="2">
    <source>
        <dbReference type="EMBL" id="KAK7691852.1"/>
    </source>
</evidence>
<comment type="caution">
    <text evidence="2">The sequence shown here is derived from an EMBL/GenBank/DDBJ whole genome shotgun (WGS) entry which is preliminary data.</text>
</comment>
<evidence type="ECO:0000313" key="3">
    <source>
        <dbReference type="Proteomes" id="UP001385951"/>
    </source>
</evidence>
<organism evidence="2 3">
    <name type="scientific">Cerrena zonata</name>
    <dbReference type="NCBI Taxonomy" id="2478898"/>
    <lineage>
        <taxon>Eukaryota</taxon>
        <taxon>Fungi</taxon>
        <taxon>Dikarya</taxon>
        <taxon>Basidiomycota</taxon>
        <taxon>Agaricomycotina</taxon>
        <taxon>Agaricomycetes</taxon>
        <taxon>Polyporales</taxon>
        <taxon>Cerrenaceae</taxon>
        <taxon>Cerrena</taxon>
    </lineage>
</organism>
<accession>A0AAW0GGU7</accession>
<gene>
    <name evidence="2" type="ORF">QCA50_005256</name>
</gene>
<evidence type="ECO:0000256" key="1">
    <source>
        <dbReference type="SAM" id="MobiDB-lite"/>
    </source>
</evidence>
<dbReference type="EMBL" id="JASBNA010000005">
    <property type="protein sequence ID" value="KAK7691852.1"/>
    <property type="molecule type" value="Genomic_DNA"/>
</dbReference>
<reference evidence="2 3" key="1">
    <citation type="submission" date="2022-09" db="EMBL/GenBank/DDBJ databases">
        <authorList>
            <person name="Palmer J.M."/>
        </authorList>
    </citation>
    <scope>NUCLEOTIDE SEQUENCE [LARGE SCALE GENOMIC DNA]</scope>
    <source>
        <strain evidence="2 3">DSM 7382</strain>
    </source>
</reference>
<keyword evidence="3" id="KW-1185">Reference proteome</keyword>
<proteinExistence type="predicted"/>
<dbReference type="Proteomes" id="UP001385951">
    <property type="component" value="Unassembled WGS sequence"/>
</dbReference>
<feature type="region of interest" description="Disordered" evidence="1">
    <location>
        <begin position="42"/>
        <end position="71"/>
    </location>
</feature>
<name>A0AAW0GGU7_9APHY</name>
<dbReference type="AlphaFoldDB" id="A0AAW0GGU7"/>